<dbReference type="InterPro" id="IPR010559">
    <property type="entry name" value="Sig_transdc_His_kin_internal"/>
</dbReference>
<dbReference type="Pfam" id="PF06580">
    <property type="entry name" value="His_kinase"/>
    <property type="match status" value="1"/>
</dbReference>
<keyword evidence="1" id="KW-1133">Transmembrane helix</keyword>
<feature type="transmembrane region" description="Helical" evidence="1">
    <location>
        <begin position="165"/>
        <end position="188"/>
    </location>
</feature>
<dbReference type="Pfam" id="PF02518">
    <property type="entry name" value="HATPase_c"/>
    <property type="match status" value="1"/>
</dbReference>
<dbReference type="InterPro" id="IPR036890">
    <property type="entry name" value="HATPase_C_sf"/>
</dbReference>
<dbReference type="PANTHER" id="PTHR34220:SF9">
    <property type="entry name" value="SIGNAL TRANSDUCTION HISTIDINE KINASE INTERNAL REGION DOMAIN-CONTAINING PROTEIN"/>
    <property type="match status" value="1"/>
</dbReference>
<feature type="domain" description="Histidine kinase/HSP90-like ATPase" evidence="2">
    <location>
        <begin position="312"/>
        <end position="409"/>
    </location>
</feature>
<keyword evidence="1" id="KW-0472">Membrane</keyword>
<organism evidence="3 4">
    <name type="scientific">Undibacterium cyanobacteriorum</name>
    <dbReference type="NCBI Taxonomy" id="3073561"/>
    <lineage>
        <taxon>Bacteria</taxon>
        <taxon>Pseudomonadati</taxon>
        <taxon>Pseudomonadota</taxon>
        <taxon>Betaproteobacteria</taxon>
        <taxon>Burkholderiales</taxon>
        <taxon>Oxalobacteraceae</taxon>
        <taxon>Undibacterium</taxon>
    </lineage>
</organism>
<keyword evidence="1" id="KW-0812">Transmembrane</keyword>
<evidence type="ECO:0000313" key="4">
    <source>
        <dbReference type="Proteomes" id="UP001181355"/>
    </source>
</evidence>
<dbReference type="EMBL" id="CP133720">
    <property type="protein sequence ID" value="WMW79927.1"/>
    <property type="molecule type" value="Genomic_DNA"/>
</dbReference>
<feature type="transmembrane region" description="Helical" evidence="1">
    <location>
        <begin position="68"/>
        <end position="90"/>
    </location>
</feature>
<dbReference type="InterPro" id="IPR003594">
    <property type="entry name" value="HATPase_dom"/>
</dbReference>
<protein>
    <submittedName>
        <fullName evidence="3">Histidine kinase</fullName>
    </submittedName>
</protein>
<dbReference type="Proteomes" id="UP001181355">
    <property type="component" value="Chromosome"/>
</dbReference>
<evidence type="ECO:0000313" key="3">
    <source>
        <dbReference type="EMBL" id="WMW79927.1"/>
    </source>
</evidence>
<dbReference type="PANTHER" id="PTHR34220">
    <property type="entry name" value="SENSOR HISTIDINE KINASE YPDA"/>
    <property type="match status" value="1"/>
</dbReference>
<dbReference type="SMART" id="SM00387">
    <property type="entry name" value="HATPase_c"/>
    <property type="match status" value="1"/>
</dbReference>
<sequence length="416" mass="46555">MKVFTGWTAARQWYREWDEEMLAVLQRPELAETTKLGYRRKFARQIAQLSEIERMQLREFSLKYRGAYFWRSVLKLSLLFSLIGIVIAYFKPAHNPYVLLGTTVFVGWALITSLIGVWFNYRKINRSLWRTLLKLFAYTGLGMLSGAGAAVLFSRNSGLDRIREIAPGLFWAVLAFAGTYVFLIGVVATWRNQAFETRAAQLALDAEKARHAEQQSKAELRLLRAQIEPHFLFNTLGAVQQLAEGKAPEAAMLTKNLIAFLRSSTQMIRAEAVSLAQEFEMIRAYLEVMKVRMGARLQISITPAPEFENMAVPSMALLTLVENAIKHGLEPSLSGGGIAIFTEVVGDRLGIYVRDTGIGLSEKPGQGVGLENVRERLRLMYGENSTLDLYEHADGGVMAEVKIPLPLDSLAPSESS</sequence>
<reference evidence="3" key="1">
    <citation type="submission" date="2023-09" db="EMBL/GenBank/DDBJ databases">
        <title>Undibacterium sp. 20NA77.5 isolated from freshwater.</title>
        <authorList>
            <person name="Le V."/>
            <person name="Ko S.-R."/>
            <person name="Ahn C.-Y."/>
            <person name="Oh H.-M."/>
        </authorList>
    </citation>
    <scope>NUCLEOTIDE SEQUENCE</scope>
    <source>
        <strain evidence="3">20NA77.5</strain>
    </source>
</reference>
<accession>A0ABY9RFC0</accession>
<dbReference type="Gene3D" id="3.30.565.10">
    <property type="entry name" value="Histidine kinase-like ATPase, C-terminal domain"/>
    <property type="match status" value="1"/>
</dbReference>
<keyword evidence="3" id="KW-0418">Kinase</keyword>
<feature type="transmembrane region" description="Helical" evidence="1">
    <location>
        <begin position="96"/>
        <end position="119"/>
    </location>
</feature>
<name>A0ABY9RFC0_9BURK</name>
<dbReference type="SUPFAM" id="SSF55874">
    <property type="entry name" value="ATPase domain of HSP90 chaperone/DNA topoisomerase II/histidine kinase"/>
    <property type="match status" value="1"/>
</dbReference>
<gene>
    <name evidence="3" type="ORF">RF679_14920</name>
</gene>
<feature type="transmembrane region" description="Helical" evidence="1">
    <location>
        <begin position="131"/>
        <end position="153"/>
    </location>
</feature>
<keyword evidence="3" id="KW-0808">Transferase</keyword>
<dbReference type="GO" id="GO:0016301">
    <property type="term" value="F:kinase activity"/>
    <property type="evidence" value="ECO:0007669"/>
    <property type="project" value="UniProtKB-KW"/>
</dbReference>
<proteinExistence type="predicted"/>
<dbReference type="InterPro" id="IPR050640">
    <property type="entry name" value="Bact_2-comp_sensor_kinase"/>
</dbReference>
<evidence type="ECO:0000256" key="1">
    <source>
        <dbReference type="SAM" id="Phobius"/>
    </source>
</evidence>
<evidence type="ECO:0000259" key="2">
    <source>
        <dbReference type="SMART" id="SM00387"/>
    </source>
</evidence>
<keyword evidence="4" id="KW-1185">Reference proteome</keyword>
<dbReference type="RefSeq" id="WP_309481420.1">
    <property type="nucleotide sequence ID" value="NZ_CP133720.1"/>
</dbReference>